<sequence length="297" mass="31511">MKKTILATAILLAGAANAAEVYNNEGTTVSLGGSFRGNVVIADSDNVNFQDAGSRFDIKAVKELDDGVKAFGQMEIKYNGKDGDTLFVNKAFVGFEHDVYGKLVLGKKLGLNDDLVMNDFSYENGVYSHQDAAAGSDTQDQLEYTKTFGGASVVVGLIDQDTYSIGGTYEVAGLSLGLAYNIKNDADAAGSDNSALIVGAQYALDALTLGAQYQTLEVADVDTSAYGIGVHYALGQAGVYAMYDILEVAKVDGSELVIGADYEIVKDVKTYVEFNSSDSDAKANSDETVWLGARVYF</sequence>
<accession>A0A1L0AMA2</accession>
<dbReference type="AlphaFoldDB" id="A0A1L0AMA2"/>
<dbReference type="InterPro" id="IPR023614">
    <property type="entry name" value="Porin_dom_sf"/>
</dbReference>
<name>A0A1L0AMA2_9GAMM</name>
<evidence type="ECO:0000259" key="5">
    <source>
        <dbReference type="Pfam" id="PF13609"/>
    </source>
</evidence>
<feature type="domain" description="Porin" evidence="5">
    <location>
        <begin position="8"/>
        <end position="281"/>
    </location>
</feature>
<dbReference type="CDD" id="cd00342">
    <property type="entry name" value="gram_neg_porins"/>
    <property type="match status" value="1"/>
</dbReference>
<evidence type="ECO:0000313" key="7">
    <source>
        <dbReference type="EMBL" id="SGY88704.1"/>
    </source>
</evidence>
<gene>
    <name evidence="6" type="ORF">MT2528_0937</name>
    <name evidence="7" type="ORF">NVI5450_0901</name>
</gene>
<dbReference type="PANTHER" id="PTHR34501">
    <property type="entry name" value="PROTEIN YDDL-RELATED"/>
    <property type="match status" value="1"/>
</dbReference>
<organism evidence="7 9">
    <name type="scientific">Moritella viscosa</name>
    <dbReference type="NCBI Taxonomy" id="80854"/>
    <lineage>
        <taxon>Bacteria</taxon>
        <taxon>Pseudomonadati</taxon>
        <taxon>Pseudomonadota</taxon>
        <taxon>Gammaproteobacteria</taxon>
        <taxon>Alteromonadales</taxon>
        <taxon>Moritellaceae</taxon>
        <taxon>Moritella</taxon>
    </lineage>
</organism>
<evidence type="ECO:0000313" key="9">
    <source>
        <dbReference type="Proteomes" id="UP000183794"/>
    </source>
</evidence>
<comment type="subcellular location">
    <subcellularLocation>
        <location evidence="1">Cell outer membrane</location>
        <topology evidence="1">Multi-pass membrane protein</topology>
    </subcellularLocation>
</comment>
<dbReference type="Proteomes" id="UP000182660">
    <property type="component" value="Unassembled WGS sequence"/>
</dbReference>
<dbReference type="PANTHER" id="PTHR34501:SF2">
    <property type="entry name" value="OUTER MEMBRANE PORIN F-RELATED"/>
    <property type="match status" value="1"/>
</dbReference>
<proteinExistence type="predicted"/>
<evidence type="ECO:0000256" key="1">
    <source>
        <dbReference type="ARBA" id="ARBA00004571"/>
    </source>
</evidence>
<dbReference type="GO" id="GO:0015288">
    <property type="term" value="F:porin activity"/>
    <property type="evidence" value="ECO:0007669"/>
    <property type="project" value="InterPro"/>
</dbReference>
<evidence type="ECO:0000313" key="6">
    <source>
        <dbReference type="EMBL" id="SGY85916.1"/>
    </source>
</evidence>
<feature type="signal peptide" evidence="4">
    <location>
        <begin position="1"/>
        <end position="18"/>
    </location>
</feature>
<dbReference type="Proteomes" id="UP000183794">
    <property type="component" value="Unassembled WGS sequence"/>
</dbReference>
<keyword evidence="2 4" id="KW-0732">Signal</keyword>
<dbReference type="OrthoDB" id="784582at2"/>
<dbReference type="Gene3D" id="2.40.160.10">
    <property type="entry name" value="Porin"/>
    <property type="match status" value="1"/>
</dbReference>
<evidence type="ECO:0000256" key="2">
    <source>
        <dbReference type="ARBA" id="ARBA00022729"/>
    </source>
</evidence>
<keyword evidence="3" id="KW-0472">Membrane</keyword>
<protein>
    <submittedName>
        <fullName evidence="7">Outer membrane protein</fullName>
    </submittedName>
</protein>
<evidence type="ECO:0000256" key="4">
    <source>
        <dbReference type="SAM" id="SignalP"/>
    </source>
</evidence>
<feature type="chain" id="PRO_5013199315" evidence="4">
    <location>
        <begin position="19"/>
        <end position="297"/>
    </location>
</feature>
<evidence type="ECO:0000256" key="3">
    <source>
        <dbReference type="ARBA" id="ARBA00023136"/>
    </source>
</evidence>
<reference evidence="7 9" key="1">
    <citation type="submission" date="2016-11" db="EMBL/GenBank/DDBJ databases">
        <authorList>
            <person name="Jaros S."/>
            <person name="Januszkiewicz K."/>
            <person name="Wedrychowicz H."/>
        </authorList>
    </citation>
    <scope>NUCLEOTIDE SEQUENCE [LARGE SCALE GENOMIC DNA]</scope>
    <source>
        <strain evidence="7">NVI 5450</strain>
    </source>
</reference>
<dbReference type="SUPFAM" id="SSF56935">
    <property type="entry name" value="Porins"/>
    <property type="match status" value="1"/>
</dbReference>
<dbReference type="GO" id="GO:0009279">
    <property type="term" value="C:cell outer membrane"/>
    <property type="evidence" value="ECO:0007669"/>
    <property type="project" value="UniProtKB-SubCell"/>
</dbReference>
<dbReference type="RefSeq" id="WP_075471225.1">
    <property type="nucleotide sequence ID" value="NZ_CAWQZC010000052.1"/>
</dbReference>
<dbReference type="InterPro" id="IPR033900">
    <property type="entry name" value="Gram_neg_porin_domain"/>
</dbReference>
<dbReference type="Pfam" id="PF13609">
    <property type="entry name" value="Porin_4"/>
    <property type="match status" value="1"/>
</dbReference>
<dbReference type="GeneID" id="61294682"/>
<keyword evidence="8" id="KW-1185">Reference proteome</keyword>
<dbReference type="EMBL" id="FPLJ01000029">
    <property type="protein sequence ID" value="SGY85916.1"/>
    <property type="molecule type" value="Genomic_DNA"/>
</dbReference>
<dbReference type="InterPro" id="IPR050298">
    <property type="entry name" value="Gram-neg_bact_OMP"/>
</dbReference>
<reference evidence="6 8" key="2">
    <citation type="submission" date="2016-11" db="EMBL/GenBank/DDBJ databases">
        <authorList>
            <person name="Klemetsen T."/>
        </authorList>
    </citation>
    <scope>NUCLEOTIDE SEQUENCE [LARGE SCALE GENOMIC DNA]</scope>
    <source>
        <strain evidence="6">MT 2528</strain>
    </source>
</reference>
<evidence type="ECO:0000313" key="8">
    <source>
        <dbReference type="Proteomes" id="UP000182660"/>
    </source>
</evidence>
<dbReference type="EMBL" id="FPLD01000033">
    <property type="protein sequence ID" value="SGY88704.1"/>
    <property type="molecule type" value="Genomic_DNA"/>
</dbReference>